<feature type="compositionally biased region" description="Polar residues" evidence="1">
    <location>
        <begin position="79"/>
        <end position="88"/>
    </location>
</feature>
<accession>A0AAN7GVC2</accession>
<feature type="compositionally biased region" description="Low complexity" evidence="1">
    <location>
        <begin position="32"/>
        <end position="64"/>
    </location>
</feature>
<evidence type="ECO:0000313" key="3">
    <source>
        <dbReference type="Proteomes" id="UP001345219"/>
    </source>
</evidence>
<feature type="region of interest" description="Disordered" evidence="1">
    <location>
        <begin position="203"/>
        <end position="231"/>
    </location>
</feature>
<dbReference type="PANTHER" id="PTHR33696">
    <property type="entry name" value="T22J18.15-RELATED"/>
    <property type="match status" value="1"/>
</dbReference>
<gene>
    <name evidence="2" type="ORF">SAY87_014264</name>
</gene>
<dbReference type="AlphaFoldDB" id="A0AAN7GVC2"/>
<feature type="compositionally biased region" description="Polar residues" evidence="1">
    <location>
        <begin position="215"/>
        <end position="225"/>
    </location>
</feature>
<comment type="caution">
    <text evidence="2">The sequence shown here is derived from an EMBL/GenBank/DDBJ whole genome shotgun (WGS) entry which is preliminary data.</text>
</comment>
<sequence length="231" mass="25058">MELQPPANPSISSSSRSLLSPKGSDDSGLQKSPFSSSSSSSSSSSLFSLSQSPLSPSISSRLSSGVPFSWEKLPGIPKRQTSLSGSRRNTGDEFAGQQSLKLLPLPPSAAPARRPRSIQQRPEVSFRKKVSPEWDPFIAALVECSKDDGDGSQDEDADIRSSLWISAKVSRRSIVDHLGFIGLYDSCKTSCLVDESIIRLRRPSTERGRRRQQPCLPTSSSTTITMDPMKS</sequence>
<proteinExistence type="predicted"/>
<organism evidence="2 3">
    <name type="scientific">Trapa incisa</name>
    <dbReference type="NCBI Taxonomy" id="236973"/>
    <lineage>
        <taxon>Eukaryota</taxon>
        <taxon>Viridiplantae</taxon>
        <taxon>Streptophyta</taxon>
        <taxon>Embryophyta</taxon>
        <taxon>Tracheophyta</taxon>
        <taxon>Spermatophyta</taxon>
        <taxon>Magnoliopsida</taxon>
        <taxon>eudicotyledons</taxon>
        <taxon>Gunneridae</taxon>
        <taxon>Pentapetalae</taxon>
        <taxon>rosids</taxon>
        <taxon>malvids</taxon>
        <taxon>Myrtales</taxon>
        <taxon>Lythraceae</taxon>
        <taxon>Trapa</taxon>
    </lineage>
</organism>
<evidence type="ECO:0000313" key="2">
    <source>
        <dbReference type="EMBL" id="KAK4747678.1"/>
    </source>
</evidence>
<evidence type="ECO:0000256" key="1">
    <source>
        <dbReference type="SAM" id="MobiDB-lite"/>
    </source>
</evidence>
<dbReference type="EMBL" id="JAXIOK010000019">
    <property type="protein sequence ID" value="KAK4747678.1"/>
    <property type="molecule type" value="Genomic_DNA"/>
</dbReference>
<feature type="compositionally biased region" description="Low complexity" evidence="1">
    <location>
        <begin position="9"/>
        <end position="22"/>
    </location>
</feature>
<feature type="region of interest" description="Disordered" evidence="1">
    <location>
        <begin position="1"/>
        <end position="124"/>
    </location>
</feature>
<name>A0AAN7GVC2_9MYRT</name>
<dbReference type="PANTHER" id="PTHR33696:SF1">
    <property type="entry name" value="T22J18.15"/>
    <property type="match status" value="1"/>
</dbReference>
<protein>
    <submittedName>
        <fullName evidence="2">Uncharacterized protein</fullName>
    </submittedName>
</protein>
<keyword evidence="3" id="KW-1185">Reference proteome</keyword>
<reference evidence="2 3" key="1">
    <citation type="journal article" date="2023" name="Hortic Res">
        <title>Pangenome of water caltrop reveals structural variations and asymmetric subgenome divergence after allopolyploidization.</title>
        <authorList>
            <person name="Zhang X."/>
            <person name="Chen Y."/>
            <person name="Wang L."/>
            <person name="Yuan Y."/>
            <person name="Fang M."/>
            <person name="Shi L."/>
            <person name="Lu R."/>
            <person name="Comes H.P."/>
            <person name="Ma Y."/>
            <person name="Chen Y."/>
            <person name="Huang G."/>
            <person name="Zhou Y."/>
            <person name="Zheng Z."/>
            <person name="Qiu Y."/>
        </authorList>
    </citation>
    <scope>NUCLEOTIDE SEQUENCE [LARGE SCALE GENOMIC DNA]</scope>
    <source>
        <tissue evidence="2">Roots</tissue>
    </source>
</reference>
<dbReference type="Proteomes" id="UP001345219">
    <property type="component" value="Chromosome 12"/>
</dbReference>